<dbReference type="AlphaFoldDB" id="M9L835"/>
<dbReference type="RefSeq" id="WP_006284546.1">
    <property type="nucleotide sequence ID" value="NZ_BALG01000026.1"/>
</dbReference>
<accession>M9L835</accession>
<dbReference type="Proteomes" id="UP000029453">
    <property type="component" value="Unassembled WGS sequence"/>
</dbReference>
<dbReference type="EMBL" id="BALG01000026">
    <property type="protein sequence ID" value="GAC41247.1"/>
    <property type="molecule type" value="Genomic_DNA"/>
</dbReference>
<name>M9L835_PAEPP</name>
<evidence type="ECO:0000313" key="2">
    <source>
        <dbReference type="Proteomes" id="UP000029453"/>
    </source>
</evidence>
<keyword evidence="2" id="KW-1185">Reference proteome</keyword>
<organism evidence="1 2">
    <name type="scientific">Paenibacillus popilliae ATCC 14706</name>
    <dbReference type="NCBI Taxonomy" id="1212764"/>
    <lineage>
        <taxon>Bacteria</taxon>
        <taxon>Bacillati</taxon>
        <taxon>Bacillota</taxon>
        <taxon>Bacilli</taxon>
        <taxon>Bacillales</taxon>
        <taxon>Paenibacillaceae</taxon>
        <taxon>Paenibacillus</taxon>
    </lineage>
</organism>
<proteinExistence type="predicted"/>
<reference evidence="1 2" key="1">
    <citation type="submission" date="2012-10" db="EMBL/GenBank/DDBJ databases">
        <title>Draft Genome Sequence of Paenibacillus popilliae ATCC 14706T.</title>
        <authorList>
            <person name="Iiyama K."/>
            <person name="Mori K."/>
            <person name="Mon H."/>
            <person name="Chieda Y."/>
            <person name="Lee J.M."/>
            <person name="Kusakabe T."/>
            <person name="Tashiro K."/>
            <person name="Asano S."/>
            <person name="Yasunaga-Aoki C."/>
            <person name="Shimizu S."/>
        </authorList>
    </citation>
    <scope>NUCLEOTIDE SEQUENCE [LARGE SCALE GENOMIC DNA]</scope>
    <source>
        <strain evidence="1 2">ATCC 14706</strain>
    </source>
</reference>
<gene>
    <name evidence="1" type="ORF">PPOP_0597</name>
</gene>
<sequence>MSLRDEVYEPLEWEDRVIDQQTGDVLVPGTPVNETNLNRMESGILTSHYDVGLAAVAALQLAGALRQEMEKVQRQRILQGEATITANQTNGYFREFEPFVEVNPKGLPQINTPNYDVILTPTVSDDLGRVGDLIVYDGL</sequence>
<comment type="caution">
    <text evidence="1">The sequence shown here is derived from an EMBL/GenBank/DDBJ whole genome shotgun (WGS) entry which is preliminary data.</text>
</comment>
<protein>
    <submittedName>
        <fullName evidence="1">Predicted signal transduction protein</fullName>
    </submittedName>
</protein>
<evidence type="ECO:0000313" key="1">
    <source>
        <dbReference type="EMBL" id="GAC41247.1"/>
    </source>
</evidence>